<evidence type="ECO:0000313" key="3">
    <source>
        <dbReference type="Proteomes" id="UP000828390"/>
    </source>
</evidence>
<comment type="caution">
    <text evidence="2">The sequence shown here is derived from an EMBL/GenBank/DDBJ whole genome shotgun (WGS) entry which is preliminary data.</text>
</comment>
<keyword evidence="1" id="KW-0732">Signal</keyword>
<protein>
    <submittedName>
        <fullName evidence="2">Uncharacterized protein</fullName>
    </submittedName>
</protein>
<sequence>MMIKVFVLALVCLCTVLETEAKKTKCCLSGEYDRRSRSCKWREGRRAGLKRYVCDMKLNLCL</sequence>
<gene>
    <name evidence="2" type="ORF">DPMN_145308</name>
</gene>
<proteinExistence type="predicted"/>
<evidence type="ECO:0000256" key="1">
    <source>
        <dbReference type="SAM" id="SignalP"/>
    </source>
</evidence>
<organism evidence="2 3">
    <name type="scientific">Dreissena polymorpha</name>
    <name type="common">Zebra mussel</name>
    <name type="synonym">Mytilus polymorpha</name>
    <dbReference type="NCBI Taxonomy" id="45954"/>
    <lineage>
        <taxon>Eukaryota</taxon>
        <taxon>Metazoa</taxon>
        <taxon>Spiralia</taxon>
        <taxon>Lophotrochozoa</taxon>
        <taxon>Mollusca</taxon>
        <taxon>Bivalvia</taxon>
        <taxon>Autobranchia</taxon>
        <taxon>Heteroconchia</taxon>
        <taxon>Euheterodonta</taxon>
        <taxon>Imparidentia</taxon>
        <taxon>Neoheterodontei</taxon>
        <taxon>Myida</taxon>
        <taxon>Dreissenoidea</taxon>
        <taxon>Dreissenidae</taxon>
        <taxon>Dreissena</taxon>
    </lineage>
</organism>
<feature type="chain" id="PRO_5038910680" evidence="1">
    <location>
        <begin position="22"/>
        <end position="62"/>
    </location>
</feature>
<reference evidence="2" key="1">
    <citation type="journal article" date="2019" name="bioRxiv">
        <title>The Genome of the Zebra Mussel, Dreissena polymorpha: A Resource for Invasive Species Research.</title>
        <authorList>
            <person name="McCartney M.A."/>
            <person name="Auch B."/>
            <person name="Kono T."/>
            <person name="Mallez S."/>
            <person name="Zhang Y."/>
            <person name="Obille A."/>
            <person name="Becker A."/>
            <person name="Abrahante J.E."/>
            <person name="Garbe J."/>
            <person name="Badalamenti J.P."/>
            <person name="Herman A."/>
            <person name="Mangelson H."/>
            <person name="Liachko I."/>
            <person name="Sullivan S."/>
            <person name="Sone E.D."/>
            <person name="Koren S."/>
            <person name="Silverstein K.A.T."/>
            <person name="Beckman K.B."/>
            <person name="Gohl D.M."/>
        </authorList>
    </citation>
    <scope>NUCLEOTIDE SEQUENCE</scope>
    <source>
        <strain evidence="2">Duluth1</strain>
        <tissue evidence="2">Whole animal</tissue>
    </source>
</reference>
<dbReference type="AlphaFoldDB" id="A0A9D4F6F5"/>
<name>A0A9D4F6F5_DREPO</name>
<reference evidence="2" key="2">
    <citation type="submission" date="2020-11" db="EMBL/GenBank/DDBJ databases">
        <authorList>
            <person name="McCartney M.A."/>
            <person name="Auch B."/>
            <person name="Kono T."/>
            <person name="Mallez S."/>
            <person name="Becker A."/>
            <person name="Gohl D.M."/>
            <person name="Silverstein K.A.T."/>
            <person name="Koren S."/>
            <person name="Bechman K.B."/>
            <person name="Herman A."/>
            <person name="Abrahante J.E."/>
            <person name="Garbe J."/>
        </authorList>
    </citation>
    <scope>NUCLEOTIDE SEQUENCE</scope>
    <source>
        <strain evidence="2">Duluth1</strain>
        <tissue evidence="2">Whole animal</tissue>
    </source>
</reference>
<dbReference type="EMBL" id="JAIWYP010000007">
    <property type="protein sequence ID" value="KAH3791818.1"/>
    <property type="molecule type" value="Genomic_DNA"/>
</dbReference>
<keyword evidence="3" id="KW-1185">Reference proteome</keyword>
<accession>A0A9D4F6F5</accession>
<evidence type="ECO:0000313" key="2">
    <source>
        <dbReference type="EMBL" id="KAH3791818.1"/>
    </source>
</evidence>
<dbReference type="Proteomes" id="UP000828390">
    <property type="component" value="Unassembled WGS sequence"/>
</dbReference>
<feature type="signal peptide" evidence="1">
    <location>
        <begin position="1"/>
        <end position="21"/>
    </location>
</feature>